<evidence type="ECO:0000313" key="5">
    <source>
        <dbReference type="Proteomes" id="UP000717364"/>
    </source>
</evidence>
<dbReference type="InterPro" id="IPR011050">
    <property type="entry name" value="Pectin_lyase_fold/virulence"/>
</dbReference>
<dbReference type="Gene3D" id="2.160.20.10">
    <property type="entry name" value="Single-stranded right-handed beta-helix, Pectin lyase-like"/>
    <property type="match status" value="2"/>
</dbReference>
<dbReference type="Pfam" id="PF05860">
    <property type="entry name" value="TPS"/>
    <property type="match status" value="1"/>
</dbReference>
<evidence type="ECO:0000259" key="3">
    <source>
        <dbReference type="SMART" id="SM00912"/>
    </source>
</evidence>
<dbReference type="RefSeq" id="WP_215607912.1">
    <property type="nucleotide sequence ID" value="NZ_JADOES010000007.1"/>
</dbReference>
<dbReference type="AlphaFoldDB" id="A0A947DE05"/>
<feature type="compositionally biased region" description="Polar residues" evidence="1">
    <location>
        <begin position="1214"/>
        <end position="1223"/>
    </location>
</feature>
<evidence type="ECO:0000313" key="4">
    <source>
        <dbReference type="EMBL" id="MBT9314838.1"/>
    </source>
</evidence>
<dbReference type="InterPro" id="IPR008638">
    <property type="entry name" value="FhaB/CdiA-like_TPS"/>
</dbReference>
<organism evidence="4 5">
    <name type="scientific">Leptothoe spongobia TAU-MAC 1115</name>
    <dbReference type="NCBI Taxonomy" id="1967444"/>
    <lineage>
        <taxon>Bacteria</taxon>
        <taxon>Bacillati</taxon>
        <taxon>Cyanobacteriota</taxon>
        <taxon>Cyanophyceae</taxon>
        <taxon>Nodosilineales</taxon>
        <taxon>Cymatolegaceae</taxon>
        <taxon>Leptothoe</taxon>
        <taxon>Leptothoe spongobia</taxon>
    </lineage>
</organism>
<proteinExistence type="predicted"/>
<feature type="compositionally biased region" description="Acidic residues" evidence="1">
    <location>
        <begin position="1196"/>
        <end position="1208"/>
    </location>
</feature>
<feature type="domain" description="Filamentous haemagglutinin FhaB/tRNA nuclease CdiA-like TPS" evidence="3">
    <location>
        <begin position="64"/>
        <end position="178"/>
    </location>
</feature>
<accession>A0A947DE05</accession>
<dbReference type="InterPro" id="IPR012334">
    <property type="entry name" value="Pectin_lyas_fold"/>
</dbReference>
<feature type="chain" id="PRO_5037647311" evidence="2">
    <location>
        <begin position="29"/>
        <end position="1267"/>
    </location>
</feature>
<reference evidence="4" key="1">
    <citation type="submission" date="2020-11" db="EMBL/GenBank/DDBJ databases">
        <authorList>
            <person name="Konstantinou D."/>
            <person name="Gkelis S."/>
            <person name="Popin R."/>
            <person name="Fewer D."/>
            <person name="Sivonen K."/>
        </authorList>
    </citation>
    <scope>NUCLEOTIDE SEQUENCE</scope>
    <source>
        <strain evidence="4">TAU-MAC 1115</strain>
    </source>
</reference>
<feature type="signal peptide" evidence="2">
    <location>
        <begin position="1"/>
        <end position="28"/>
    </location>
</feature>
<dbReference type="NCBIfam" id="TIGR01901">
    <property type="entry name" value="adhes_NPXG"/>
    <property type="match status" value="1"/>
</dbReference>
<dbReference type="SMART" id="SM00912">
    <property type="entry name" value="Haemagg_act"/>
    <property type="match status" value="1"/>
</dbReference>
<gene>
    <name evidence="4" type="ORF">IXB50_05320</name>
</gene>
<protein>
    <submittedName>
        <fullName evidence="4">Filamentous hemagglutinin N-terminal domain-containing protein</fullName>
    </submittedName>
</protein>
<comment type="caution">
    <text evidence="4">The sequence shown here is derived from an EMBL/GenBank/DDBJ whole genome shotgun (WGS) entry which is preliminary data.</text>
</comment>
<dbReference type="Proteomes" id="UP000717364">
    <property type="component" value="Unassembled WGS sequence"/>
</dbReference>
<reference evidence="4" key="2">
    <citation type="journal article" date="2021" name="Mar. Drugs">
        <title>Genome Reduction and Secondary Metabolism of the Marine Sponge-Associated Cyanobacterium Leptothoe.</title>
        <authorList>
            <person name="Konstantinou D."/>
            <person name="Popin R.V."/>
            <person name="Fewer D.P."/>
            <person name="Sivonen K."/>
            <person name="Gkelis S."/>
        </authorList>
    </citation>
    <scope>NUCLEOTIDE SEQUENCE</scope>
    <source>
        <strain evidence="4">TAU-MAC 1115</strain>
    </source>
</reference>
<keyword evidence="5" id="KW-1185">Reference proteome</keyword>
<sequence>MAYSQCVRWFQCGLVVVATSHMATAVQAASLSDVQFQHRLLDEHPISLPESVFSNKGILIAQISPDETLGDEGSFLVENNGIDSIDGGAIRGGNLFHSFQDFNIDTGQLVYFVNPEGIETILSRVTGSNGSNIDGLLGVAGPADLFLLNPNGITFGPNAELDIRGAFTASTAGALEFVDGSVFSAVNHQGASLLTMSAPLGVQFGALPQGDIVSTGVLETGGDLTLSGNQLYLEGQVIAGNDLTLQAQDTVTIRDTATDAFIARSGDELTIQGNQGIDIWTLQHLGQTPFVSGRNLALISDGVISGDAHFESGGGLQFLTLAGLPGNFVSLHDPIIFADGDVVFGDYTGVALKVEATGSIQAGDIVITGPDTILRADGSGSDEDLLASSRAAILRAGVDAMGTSNVPETAEGTAFNIDAVNGWPKGSIIVSSINTSDINGGDGGPIMLTASGDITTTGFFETPTMQNAGVPFPSSGTVALGSFSLSRTRNSGNGGPIVLAAGGNITIENSSNADTIVAVGVFGNGGEISISSTSGDIITDELSSSSYSSTGNSGDGGTISISSTSGDILINGLLQSNSFSNSGTLGNGGTISISSTSGDITTNRRLSTRSSSIFSNATGNGGTISISSVSGNVTTNEALSADSISLNNIATGNGGTISISSVSGNVITNEALSTRSASGSRSYSHYASNGGDIIISSVSGNIGINNRLNSSSYSAFGTTGNGGNISLFTREGTIVGNKSQLITASISKQGVTTGEGGMVDLEARNISGLEIITLSNTNASGNVQIQSLEESLTISELNLITSGQVTIPDPLSLFGRTITINLSNLGQAGNTVITSAENLILNEVEIRSDANRSTNAGNVEVFSAGNIHLNNSQILSNTNIESSGNGGSIIINAIGSATLDNSLINTDTDGSGRAGSIDIQTPRLNIQNEARVTAETNSSVREGAGGTVNIEADKVNFSGNETAISVSTSGPATAGNIILKPISSDSIDITTVGEGPQISASTGPGSSGAGGNIVIRDADVAKLDNTELVTSGNGSGSAGSILIENVDLLLTRRGSLILAEASDTGGGGNVFIDAGFAFTIPEEDNDILATANSGQGGTVDITANLIIGFREVEQFSPTLRGNRISDISASSNSGIDGIVNLDADPNPELTELPTDLADPANRIAQGCSTANRTTTDSSTGDFTVTGRGGQLLSPEDIADDDAPLDDLGPDIIQSEPSTSDAESSLLINNSPHTSLADAQEAIVTESGEVFLLAEGDWRPSVSCTALR</sequence>
<dbReference type="EMBL" id="JADOES010000007">
    <property type="protein sequence ID" value="MBT9314838.1"/>
    <property type="molecule type" value="Genomic_DNA"/>
</dbReference>
<feature type="region of interest" description="Disordered" evidence="1">
    <location>
        <begin position="1135"/>
        <end position="1154"/>
    </location>
</feature>
<keyword evidence="2" id="KW-0732">Signal</keyword>
<evidence type="ECO:0000256" key="1">
    <source>
        <dbReference type="SAM" id="MobiDB-lite"/>
    </source>
</evidence>
<dbReference type="SUPFAM" id="SSF51126">
    <property type="entry name" value="Pectin lyase-like"/>
    <property type="match status" value="1"/>
</dbReference>
<name>A0A947DE05_9CYAN</name>
<evidence type="ECO:0000256" key="2">
    <source>
        <dbReference type="SAM" id="SignalP"/>
    </source>
</evidence>
<feature type="compositionally biased region" description="Polar residues" evidence="1">
    <location>
        <begin position="1166"/>
        <end position="1182"/>
    </location>
</feature>
<feature type="region of interest" description="Disordered" evidence="1">
    <location>
        <begin position="1166"/>
        <end position="1223"/>
    </location>
</feature>